<reference evidence="1 2" key="1">
    <citation type="submission" date="2019-03" db="EMBL/GenBank/DDBJ databases">
        <title>Draft genome sequences of novel Actinobacteria.</title>
        <authorList>
            <person name="Sahin N."/>
            <person name="Ay H."/>
            <person name="Saygin H."/>
        </authorList>
    </citation>
    <scope>NUCLEOTIDE SEQUENCE [LARGE SCALE GENOMIC DNA]</scope>
    <source>
        <strain evidence="1 2">KC310</strain>
    </source>
</reference>
<accession>A0A4R4TY86</accession>
<comment type="caution">
    <text evidence="1">The sequence shown here is derived from an EMBL/GenBank/DDBJ whole genome shotgun (WGS) entry which is preliminary data.</text>
</comment>
<protein>
    <submittedName>
        <fullName evidence="1">Uncharacterized protein</fullName>
    </submittedName>
</protein>
<organism evidence="1 2">
    <name type="scientific">Nonomuraea deserti</name>
    <dbReference type="NCBI Taxonomy" id="1848322"/>
    <lineage>
        <taxon>Bacteria</taxon>
        <taxon>Bacillati</taxon>
        <taxon>Actinomycetota</taxon>
        <taxon>Actinomycetes</taxon>
        <taxon>Streptosporangiales</taxon>
        <taxon>Streptosporangiaceae</taxon>
        <taxon>Nonomuraea</taxon>
    </lineage>
</organism>
<proteinExistence type="predicted"/>
<dbReference type="Proteomes" id="UP000295258">
    <property type="component" value="Unassembled WGS sequence"/>
</dbReference>
<evidence type="ECO:0000313" key="2">
    <source>
        <dbReference type="Proteomes" id="UP000295258"/>
    </source>
</evidence>
<dbReference type="AlphaFoldDB" id="A0A4R4TY86"/>
<dbReference type="EMBL" id="SMKO01000367">
    <property type="protein sequence ID" value="TDC83340.1"/>
    <property type="molecule type" value="Genomic_DNA"/>
</dbReference>
<dbReference type="RefSeq" id="WP_132606806.1">
    <property type="nucleotide sequence ID" value="NZ_SMKO01000367.1"/>
</dbReference>
<evidence type="ECO:0000313" key="1">
    <source>
        <dbReference type="EMBL" id="TDC83340.1"/>
    </source>
</evidence>
<sequence>MRWEEGDLHGRHVRPGADVRGAIKWDPAVGRSRVRVRDCTCECMPVVYELCMAGGLSFIRKTTRVGVNVKVEEFTTRPNSRVHDLWNSLFDLPNKLVRFDSSGPQSDAEQHPTDDKG</sequence>
<keyword evidence="2" id="KW-1185">Reference proteome</keyword>
<name>A0A4R4TY86_9ACTN</name>
<gene>
    <name evidence="1" type="ORF">E1292_49960</name>
</gene>